<dbReference type="AlphaFoldDB" id="A0A166SA21"/>
<protein>
    <submittedName>
        <fullName evidence="1">Uncharacterized protein</fullName>
    </submittedName>
</protein>
<dbReference type="EMBL" id="KV417499">
    <property type="protein sequence ID" value="KZP29203.1"/>
    <property type="molecule type" value="Genomic_DNA"/>
</dbReference>
<sequence>MTKHTNCPIALGAGTAIGLDAYWHEGLTHRRRYRCDQCCNRRWLPLLRPVQLYHTTPALIYSPQETHVYTAIELYYSIQLVGDTCSPAVASPNTKRTLLTK</sequence>
<dbReference type="Proteomes" id="UP000076532">
    <property type="component" value="Unassembled WGS sequence"/>
</dbReference>
<organism evidence="1 2">
    <name type="scientific">Athelia psychrophila</name>
    <dbReference type="NCBI Taxonomy" id="1759441"/>
    <lineage>
        <taxon>Eukaryota</taxon>
        <taxon>Fungi</taxon>
        <taxon>Dikarya</taxon>
        <taxon>Basidiomycota</taxon>
        <taxon>Agaricomycotina</taxon>
        <taxon>Agaricomycetes</taxon>
        <taxon>Agaricomycetidae</taxon>
        <taxon>Atheliales</taxon>
        <taxon>Atheliaceae</taxon>
        <taxon>Athelia</taxon>
    </lineage>
</organism>
<accession>A0A166SA21</accession>
<evidence type="ECO:0000313" key="1">
    <source>
        <dbReference type="EMBL" id="KZP29203.1"/>
    </source>
</evidence>
<gene>
    <name evidence="1" type="ORF">FIBSPDRAFT_851565</name>
</gene>
<keyword evidence="2" id="KW-1185">Reference proteome</keyword>
<reference evidence="1 2" key="1">
    <citation type="journal article" date="2016" name="Mol. Biol. Evol.">
        <title>Comparative Genomics of Early-Diverging Mushroom-Forming Fungi Provides Insights into the Origins of Lignocellulose Decay Capabilities.</title>
        <authorList>
            <person name="Nagy L.G."/>
            <person name="Riley R."/>
            <person name="Tritt A."/>
            <person name="Adam C."/>
            <person name="Daum C."/>
            <person name="Floudas D."/>
            <person name="Sun H."/>
            <person name="Yadav J.S."/>
            <person name="Pangilinan J."/>
            <person name="Larsson K.H."/>
            <person name="Matsuura K."/>
            <person name="Barry K."/>
            <person name="Labutti K."/>
            <person name="Kuo R."/>
            <person name="Ohm R.A."/>
            <person name="Bhattacharya S.S."/>
            <person name="Shirouzu T."/>
            <person name="Yoshinaga Y."/>
            <person name="Martin F.M."/>
            <person name="Grigoriev I.V."/>
            <person name="Hibbett D.S."/>
        </authorList>
    </citation>
    <scope>NUCLEOTIDE SEQUENCE [LARGE SCALE GENOMIC DNA]</scope>
    <source>
        <strain evidence="1 2">CBS 109695</strain>
    </source>
</reference>
<evidence type="ECO:0000313" key="2">
    <source>
        <dbReference type="Proteomes" id="UP000076532"/>
    </source>
</evidence>
<proteinExistence type="predicted"/>
<name>A0A166SA21_9AGAM</name>